<organism evidence="1">
    <name type="scientific">marine sediment metagenome</name>
    <dbReference type="NCBI Taxonomy" id="412755"/>
    <lineage>
        <taxon>unclassified sequences</taxon>
        <taxon>metagenomes</taxon>
        <taxon>ecological metagenomes</taxon>
    </lineage>
</organism>
<sequence>AVNRNLRPSIVAKYARDMAADKWDLNGEAIILAQDGTLLNGQHRLHACVKTDAPFWSLICIGVPLSAMKNLDTGEKRSFADRLRLEGVEHHHKQHGALVALFHEYLYTRSAGYPSREELSATNAKYFAEIAEAVDFAVSCRIHGVPMPLNMSSCCLTFLLFRRCAVKPAEEYISQCIAGEGISRTDAAWSVRAKVQRAREQGQQVTPKDQIALLIRGWNAVRSQRSFSKAYARGKGPDAKNWRTLPVHK</sequence>
<gene>
    <name evidence="1" type="ORF">LCGC14_2205520</name>
</gene>
<proteinExistence type="predicted"/>
<reference evidence="1" key="1">
    <citation type="journal article" date="2015" name="Nature">
        <title>Complex archaea that bridge the gap between prokaryotes and eukaryotes.</title>
        <authorList>
            <person name="Spang A."/>
            <person name="Saw J.H."/>
            <person name="Jorgensen S.L."/>
            <person name="Zaremba-Niedzwiedzka K."/>
            <person name="Martijn J."/>
            <person name="Lind A.E."/>
            <person name="van Eijk R."/>
            <person name="Schleper C."/>
            <person name="Guy L."/>
            <person name="Ettema T.J."/>
        </authorList>
    </citation>
    <scope>NUCLEOTIDE SEQUENCE</scope>
</reference>
<name>A0A0F9DFM8_9ZZZZ</name>
<evidence type="ECO:0008006" key="2">
    <source>
        <dbReference type="Google" id="ProtNLM"/>
    </source>
</evidence>
<protein>
    <recommendedName>
        <fullName evidence="2">ParB/Sulfiredoxin domain-containing protein</fullName>
    </recommendedName>
</protein>
<evidence type="ECO:0000313" key="1">
    <source>
        <dbReference type="EMBL" id="KKL60419.1"/>
    </source>
</evidence>
<dbReference type="EMBL" id="LAZR01029152">
    <property type="protein sequence ID" value="KKL60419.1"/>
    <property type="molecule type" value="Genomic_DNA"/>
</dbReference>
<accession>A0A0F9DFM8</accession>
<comment type="caution">
    <text evidence="1">The sequence shown here is derived from an EMBL/GenBank/DDBJ whole genome shotgun (WGS) entry which is preliminary data.</text>
</comment>
<feature type="non-terminal residue" evidence="1">
    <location>
        <position position="1"/>
    </location>
</feature>
<dbReference type="AlphaFoldDB" id="A0A0F9DFM8"/>